<dbReference type="Pfam" id="PF13743">
    <property type="entry name" value="Thioredoxin_5"/>
    <property type="match status" value="1"/>
</dbReference>
<evidence type="ECO:0000313" key="2">
    <source>
        <dbReference type="Proteomes" id="UP000602076"/>
    </source>
</evidence>
<organism evidence="1 2">
    <name type="scientific">Peribacillus faecalis</name>
    <dbReference type="NCBI Taxonomy" id="2772559"/>
    <lineage>
        <taxon>Bacteria</taxon>
        <taxon>Bacillati</taxon>
        <taxon>Bacillota</taxon>
        <taxon>Bacilli</taxon>
        <taxon>Bacillales</taxon>
        <taxon>Bacillaceae</taxon>
        <taxon>Peribacillus</taxon>
    </lineage>
</organism>
<dbReference type="PANTHER" id="PTHR13887">
    <property type="entry name" value="GLUTATHIONE S-TRANSFERASE KAPPA"/>
    <property type="match status" value="1"/>
</dbReference>
<comment type="caution">
    <text evidence="1">The sequence shown here is derived from an EMBL/GenBank/DDBJ whole genome shotgun (WGS) entry which is preliminary data.</text>
</comment>
<dbReference type="Gene3D" id="3.40.30.10">
    <property type="entry name" value="Glutaredoxin"/>
    <property type="match status" value="1"/>
</dbReference>
<keyword evidence="2" id="KW-1185">Reference proteome</keyword>
<dbReference type="InterPro" id="IPR036249">
    <property type="entry name" value="Thioredoxin-like_sf"/>
</dbReference>
<protein>
    <submittedName>
        <fullName evidence="1">DsbA family protein</fullName>
    </submittedName>
</protein>
<dbReference type="PANTHER" id="PTHR13887:SF47">
    <property type="entry name" value="CLPXP ADAPTER PROTEIN SPXH"/>
    <property type="match status" value="1"/>
</dbReference>
<evidence type="ECO:0000313" key="1">
    <source>
        <dbReference type="EMBL" id="MBD3110174.1"/>
    </source>
</evidence>
<gene>
    <name evidence="1" type="ORF">IEO70_17720</name>
</gene>
<accession>A0A927D321</accession>
<dbReference type="AlphaFoldDB" id="A0A927D321"/>
<proteinExistence type="predicted"/>
<dbReference type="Gene3D" id="1.10.472.60">
    <property type="entry name" value="putative protein disulfide isomerase domain"/>
    <property type="match status" value="1"/>
</dbReference>
<reference evidence="1" key="1">
    <citation type="submission" date="2020-09" db="EMBL/GenBank/DDBJ databases">
        <title>Bacillus faecalis sp. nov., a moderately halophilic bacterium isolated from cow faeces.</title>
        <authorList>
            <person name="Jiang L."/>
            <person name="Lee J."/>
        </authorList>
    </citation>
    <scope>NUCLEOTIDE SEQUENCE</scope>
    <source>
        <strain evidence="1">AGMB 02131</strain>
    </source>
</reference>
<dbReference type="Proteomes" id="UP000602076">
    <property type="component" value="Unassembled WGS sequence"/>
</dbReference>
<dbReference type="CDD" id="cd03025">
    <property type="entry name" value="DsbA_FrnE_like"/>
    <property type="match status" value="1"/>
</dbReference>
<dbReference type="SUPFAM" id="SSF52833">
    <property type="entry name" value="Thioredoxin-like"/>
    <property type="match status" value="1"/>
</dbReference>
<sequence length="290" mass="33282">MSSRKLVFNFSEWLHEYHCSIGGKQSIEVYAFIHPLCPESWGMEPILKRMQLEYGKYICIKHILSGNIANVSATHHRQLNKVASETGSFYSSETSIDCRYESLPYNTSLAIKAAELQGKKRGIRFLRKLQQYYFLKNKDLSNMNVLIECAEAVKLDIEEFVADISSHTAEKALKSDLKVAKEMDVQEVPSLVFFNVNTDDEGIKVSGIYSYDIYISILKEIMPSLPEPAPLPTIESFIRFYQVSTAQEIAAVYNMNLRTVECEMKNLTKRNVVQKIPTDHGVFWKYKQVH</sequence>
<name>A0A927D321_9BACI</name>
<dbReference type="EMBL" id="JACXSI010000056">
    <property type="protein sequence ID" value="MBD3110174.1"/>
    <property type="molecule type" value="Genomic_DNA"/>
</dbReference>